<keyword evidence="4" id="KW-0862">Zinc</keyword>
<dbReference type="GO" id="GO:0016788">
    <property type="term" value="F:hydrolase activity, acting on ester bonds"/>
    <property type="evidence" value="ECO:0007669"/>
    <property type="project" value="InterPro"/>
</dbReference>
<dbReference type="EMBL" id="JACCFH010000001">
    <property type="protein sequence ID" value="NYG34613.1"/>
    <property type="molecule type" value="Genomic_DNA"/>
</dbReference>
<dbReference type="Pfam" id="PF24827">
    <property type="entry name" value="AstE_AspA_cat"/>
    <property type="match status" value="1"/>
</dbReference>
<dbReference type="Proteomes" id="UP000518288">
    <property type="component" value="Unassembled WGS sequence"/>
</dbReference>
<reference evidence="6 7" key="1">
    <citation type="submission" date="2020-07" db="EMBL/GenBank/DDBJ databases">
        <title>Genomic Encyclopedia of Archaeal and Bacterial Type Strains, Phase II (KMG-II): from individual species to whole genera.</title>
        <authorList>
            <person name="Goeker M."/>
        </authorList>
    </citation>
    <scope>NUCLEOTIDE SEQUENCE [LARGE SCALE GENOMIC DNA]</scope>
    <source>
        <strain evidence="6 7">DSM 21226</strain>
    </source>
</reference>
<accession>A0A7Y9R312</accession>
<dbReference type="Gene3D" id="3.40.630.10">
    <property type="entry name" value="Zn peptidases"/>
    <property type="match status" value="1"/>
</dbReference>
<dbReference type="SUPFAM" id="SSF53187">
    <property type="entry name" value="Zn-dependent exopeptidases"/>
    <property type="match status" value="1"/>
</dbReference>
<protein>
    <submittedName>
        <fullName evidence="6">Putative deacylase</fullName>
    </submittedName>
</protein>
<dbReference type="AlphaFoldDB" id="A0A7Y9R312"/>
<proteinExistence type="predicted"/>
<dbReference type="GO" id="GO:0046872">
    <property type="term" value="F:metal ion binding"/>
    <property type="evidence" value="ECO:0007669"/>
    <property type="project" value="UniProtKB-KW"/>
</dbReference>
<evidence type="ECO:0000256" key="2">
    <source>
        <dbReference type="ARBA" id="ARBA00022723"/>
    </source>
</evidence>
<evidence type="ECO:0000259" key="5">
    <source>
        <dbReference type="Pfam" id="PF24827"/>
    </source>
</evidence>
<keyword evidence="2" id="KW-0479">Metal-binding</keyword>
<feature type="domain" description="Succinylglutamate desuccinylase/Aspartoacylase catalytic" evidence="5">
    <location>
        <begin position="21"/>
        <end position="161"/>
    </location>
</feature>
<evidence type="ECO:0000256" key="4">
    <source>
        <dbReference type="ARBA" id="ARBA00022833"/>
    </source>
</evidence>
<comment type="cofactor">
    <cofactor evidence="1">
        <name>Zn(2+)</name>
        <dbReference type="ChEBI" id="CHEBI:29105"/>
    </cofactor>
</comment>
<name>A0A7Y9R312_9BURK</name>
<evidence type="ECO:0000256" key="3">
    <source>
        <dbReference type="ARBA" id="ARBA00022801"/>
    </source>
</evidence>
<dbReference type="InterPro" id="IPR055438">
    <property type="entry name" value="AstE_AspA_cat"/>
</dbReference>
<evidence type="ECO:0000313" key="7">
    <source>
        <dbReference type="Proteomes" id="UP000518288"/>
    </source>
</evidence>
<dbReference type="PANTHER" id="PTHR15162">
    <property type="entry name" value="ASPARTOACYLASE"/>
    <property type="match status" value="1"/>
</dbReference>
<evidence type="ECO:0000313" key="6">
    <source>
        <dbReference type="EMBL" id="NYG34613.1"/>
    </source>
</evidence>
<keyword evidence="7" id="KW-1185">Reference proteome</keyword>
<dbReference type="RefSeq" id="WP_179635231.1">
    <property type="nucleotide sequence ID" value="NZ_JACCFH010000001.1"/>
</dbReference>
<dbReference type="GO" id="GO:0005829">
    <property type="term" value="C:cytosol"/>
    <property type="evidence" value="ECO:0007669"/>
    <property type="project" value="TreeGrafter"/>
</dbReference>
<gene>
    <name evidence="6" type="ORF">BDD16_003599</name>
</gene>
<dbReference type="PANTHER" id="PTHR15162:SF7">
    <property type="entry name" value="SUCCINYLGLUTAMATE DESUCCINYLASE"/>
    <property type="match status" value="1"/>
</dbReference>
<keyword evidence="3" id="KW-0378">Hydrolase</keyword>
<evidence type="ECO:0000256" key="1">
    <source>
        <dbReference type="ARBA" id="ARBA00001947"/>
    </source>
</evidence>
<dbReference type="InterPro" id="IPR050178">
    <property type="entry name" value="AspA/AstE_fam"/>
</dbReference>
<organism evidence="6 7">
    <name type="scientific">Sphaerotilus montanus</name>
    <dbReference type="NCBI Taxonomy" id="522889"/>
    <lineage>
        <taxon>Bacteria</taxon>
        <taxon>Pseudomonadati</taxon>
        <taxon>Pseudomonadota</taxon>
        <taxon>Betaproteobacteria</taxon>
        <taxon>Burkholderiales</taxon>
        <taxon>Sphaerotilaceae</taxon>
        <taxon>Sphaerotilus</taxon>
    </lineage>
</organism>
<sequence length="328" mass="35668">MTRSPAHPTSLRVHQYLGLQPGPRLIVLGAVHGNETCGPQALQGLLEAFDTGQLRLRRGQLTVVPVTNALAHARHAREGERNLNRKLVPPAIPQDFEDRVARVLCPLLQAHDVLLDLHSFHTAGAPFVMVGPHDNTGDLEPFAHAQAEVALAAALGPALLVEGWLETYARGVERRRAVAAALGRPAPDPQFGVGTTEYIRACGGYGVTLECGQHDDPRAPEVARLAVLRTLRLLDMLEAPEGAADAPLLPVQHTLMCLFDVIDCAHVGDRFSREWSSFDPVQAGEVIGHRDDGRPVVAETTGWIVFPNPRAQVGQEWFYLARASDRTL</sequence>
<comment type="caution">
    <text evidence="6">The sequence shown here is derived from an EMBL/GenBank/DDBJ whole genome shotgun (WGS) entry which is preliminary data.</text>
</comment>